<protein>
    <submittedName>
        <fullName evidence="2">Uncharacterized protein</fullName>
    </submittedName>
</protein>
<feature type="transmembrane region" description="Helical" evidence="1">
    <location>
        <begin position="21"/>
        <end position="44"/>
    </location>
</feature>
<gene>
    <name evidence="2" type="ORF">ILEXP_LOCUS22649</name>
</gene>
<keyword evidence="3" id="KW-1185">Reference proteome</keyword>
<keyword evidence="1" id="KW-0472">Membrane</keyword>
<reference evidence="2 3" key="1">
    <citation type="submission" date="2024-02" db="EMBL/GenBank/DDBJ databases">
        <authorList>
            <person name="Vignale AGUSTIN F."/>
            <person name="Sosa J E."/>
            <person name="Modenutti C."/>
        </authorList>
    </citation>
    <scope>NUCLEOTIDE SEQUENCE [LARGE SCALE GENOMIC DNA]</scope>
</reference>
<dbReference type="AlphaFoldDB" id="A0ABC8SIC3"/>
<evidence type="ECO:0000313" key="2">
    <source>
        <dbReference type="EMBL" id="CAK9154332.1"/>
    </source>
</evidence>
<dbReference type="Proteomes" id="UP001642360">
    <property type="component" value="Unassembled WGS sequence"/>
</dbReference>
<name>A0ABC8SIC3_9AQUA</name>
<comment type="caution">
    <text evidence="2">The sequence shown here is derived from an EMBL/GenBank/DDBJ whole genome shotgun (WGS) entry which is preliminary data.</text>
</comment>
<organism evidence="2 3">
    <name type="scientific">Ilex paraguariensis</name>
    <name type="common">yerba mate</name>
    <dbReference type="NCBI Taxonomy" id="185542"/>
    <lineage>
        <taxon>Eukaryota</taxon>
        <taxon>Viridiplantae</taxon>
        <taxon>Streptophyta</taxon>
        <taxon>Embryophyta</taxon>
        <taxon>Tracheophyta</taxon>
        <taxon>Spermatophyta</taxon>
        <taxon>Magnoliopsida</taxon>
        <taxon>eudicotyledons</taxon>
        <taxon>Gunneridae</taxon>
        <taxon>Pentapetalae</taxon>
        <taxon>asterids</taxon>
        <taxon>campanulids</taxon>
        <taxon>Aquifoliales</taxon>
        <taxon>Aquifoliaceae</taxon>
        <taxon>Ilex</taxon>
    </lineage>
</organism>
<keyword evidence="1" id="KW-1133">Transmembrane helix</keyword>
<evidence type="ECO:0000313" key="3">
    <source>
        <dbReference type="Proteomes" id="UP001642360"/>
    </source>
</evidence>
<evidence type="ECO:0000256" key="1">
    <source>
        <dbReference type="SAM" id="Phobius"/>
    </source>
</evidence>
<accession>A0ABC8SIC3</accession>
<sequence>MLRIIPHLPVSQRKPFPKANWLRLAGTTTGLPMSISVGILSIYFEGRFIRCLFPDDLKKNAEIERKGTHSICSPSFIGRSGFGCFGWLQSNCASLIGRR</sequence>
<dbReference type="EMBL" id="CAUOFW020002514">
    <property type="protein sequence ID" value="CAK9154332.1"/>
    <property type="molecule type" value="Genomic_DNA"/>
</dbReference>
<proteinExistence type="predicted"/>
<keyword evidence="1" id="KW-0812">Transmembrane</keyword>